<accession>A0A1F5ZX17</accession>
<organism evidence="2 3">
    <name type="scientific">Candidatus Gottesmanbacteria bacterium RIFCSPHIGHO2_02_FULL_39_14</name>
    <dbReference type="NCBI Taxonomy" id="1798383"/>
    <lineage>
        <taxon>Bacteria</taxon>
        <taxon>Candidatus Gottesmaniibacteriota</taxon>
    </lineage>
</organism>
<protein>
    <submittedName>
        <fullName evidence="2">Uncharacterized protein</fullName>
    </submittedName>
</protein>
<proteinExistence type="predicted"/>
<feature type="compositionally biased region" description="Pro residues" evidence="1">
    <location>
        <begin position="47"/>
        <end position="63"/>
    </location>
</feature>
<evidence type="ECO:0000313" key="3">
    <source>
        <dbReference type="Proteomes" id="UP000176253"/>
    </source>
</evidence>
<sequence>MVILSFGFLIKSAVVADWWDRGNRPVIRRNEYPLPTEEVQPTSQPQPTNPPAGLPSVTPPPQGGPEVIPTSAPTSSTTDEDPCASDKSYTGDYCGWSPRVGGEDGVNGGEAPPYETGTAPVLGLSYTAGEEVGLSDIMLLGGLLCLSLYAKSKFAPMVNTALQGRRKSR</sequence>
<dbReference type="EMBL" id="MFJM01000054">
    <property type="protein sequence ID" value="OGG16702.1"/>
    <property type="molecule type" value="Genomic_DNA"/>
</dbReference>
<reference evidence="2 3" key="1">
    <citation type="journal article" date="2016" name="Nat. Commun.">
        <title>Thousands of microbial genomes shed light on interconnected biogeochemical processes in an aquifer system.</title>
        <authorList>
            <person name="Anantharaman K."/>
            <person name="Brown C.T."/>
            <person name="Hug L.A."/>
            <person name="Sharon I."/>
            <person name="Castelle C.J."/>
            <person name="Probst A.J."/>
            <person name="Thomas B.C."/>
            <person name="Singh A."/>
            <person name="Wilkins M.J."/>
            <person name="Karaoz U."/>
            <person name="Brodie E.L."/>
            <person name="Williams K.H."/>
            <person name="Hubbard S.S."/>
            <person name="Banfield J.F."/>
        </authorList>
    </citation>
    <scope>NUCLEOTIDE SEQUENCE [LARGE SCALE GENOMIC DNA]</scope>
</reference>
<dbReference type="AlphaFoldDB" id="A0A1F5ZX17"/>
<evidence type="ECO:0000313" key="2">
    <source>
        <dbReference type="EMBL" id="OGG16702.1"/>
    </source>
</evidence>
<feature type="region of interest" description="Disordered" evidence="1">
    <location>
        <begin position="30"/>
        <end position="96"/>
    </location>
</feature>
<evidence type="ECO:0000256" key="1">
    <source>
        <dbReference type="SAM" id="MobiDB-lite"/>
    </source>
</evidence>
<gene>
    <name evidence="2" type="ORF">A3D78_00620</name>
</gene>
<dbReference type="Proteomes" id="UP000176253">
    <property type="component" value="Unassembled WGS sequence"/>
</dbReference>
<name>A0A1F5ZX17_9BACT</name>
<comment type="caution">
    <text evidence="2">The sequence shown here is derived from an EMBL/GenBank/DDBJ whole genome shotgun (WGS) entry which is preliminary data.</text>
</comment>